<comment type="caution">
    <text evidence="1">The sequence shown here is derived from an EMBL/GenBank/DDBJ whole genome shotgun (WGS) entry which is preliminary data.</text>
</comment>
<keyword evidence="2" id="KW-1185">Reference proteome</keyword>
<reference evidence="1" key="1">
    <citation type="submission" date="2017-07" db="EMBL/GenBank/DDBJ databases">
        <title>Taro Niue Genome Assembly and Annotation.</title>
        <authorList>
            <person name="Atibalentja N."/>
            <person name="Keating K."/>
            <person name="Fields C.J."/>
        </authorList>
    </citation>
    <scope>NUCLEOTIDE SEQUENCE</scope>
    <source>
        <strain evidence="1">Niue_2</strain>
        <tissue evidence="1">Leaf</tissue>
    </source>
</reference>
<proteinExistence type="predicted"/>
<gene>
    <name evidence="1" type="ORF">Taro_031069</name>
</gene>
<dbReference type="EMBL" id="NMUH01002176">
    <property type="protein sequence ID" value="MQL98364.1"/>
    <property type="molecule type" value="Genomic_DNA"/>
</dbReference>
<evidence type="ECO:0000313" key="1">
    <source>
        <dbReference type="EMBL" id="MQL98364.1"/>
    </source>
</evidence>
<accession>A0A843VZS4</accession>
<protein>
    <submittedName>
        <fullName evidence="1">Uncharacterized protein</fullName>
    </submittedName>
</protein>
<name>A0A843VZS4_COLES</name>
<dbReference type="AlphaFoldDB" id="A0A843VZS4"/>
<sequence>MDVPSLSLSLSALQPIKGTDLRSLPATVFFPLKCRPAWLWPKQEITSTLLALPVRTNERPCALSERLIFMRPAHPYPHWRAV</sequence>
<organism evidence="1 2">
    <name type="scientific">Colocasia esculenta</name>
    <name type="common">Wild taro</name>
    <name type="synonym">Arum esculentum</name>
    <dbReference type="NCBI Taxonomy" id="4460"/>
    <lineage>
        <taxon>Eukaryota</taxon>
        <taxon>Viridiplantae</taxon>
        <taxon>Streptophyta</taxon>
        <taxon>Embryophyta</taxon>
        <taxon>Tracheophyta</taxon>
        <taxon>Spermatophyta</taxon>
        <taxon>Magnoliopsida</taxon>
        <taxon>Liliopsida</taxon>
        <taxon>Araceae</taxon>
        <taxon>Aroideae</taxon>
        <taxon>Colocasieae</taxon>
        <taxon>Colocasia</taxon>
    </lineage>
</organism>
<evidence type="ECO:0000313" key="2">
    <source>
        <dbReference type="Proteomes" id="UP000652761"/>
    </source>
</evidence>
<dbReference type="Proteomes" id="UP000652761">
    <property type="component" value="Unassembled WGS sequence"/>
</dbReference>